<keyword evidence="9" id="KW-0472">Membrane</keyword>
<evidence type="ECO:0000256" key="9">
    <source>
        <dbReference type="SAM" id="Phobius"/>
    </source>
</evidence>
<evidence type="ECO:0000256" key="5">
    <source>
        <dbReference type="ARBA" id="ARBA00022801"/>
    </source>
</evidence>
<dbReference type="GO" id="GO:0003924">
    <property type="term" value="F:GTPase activity"/>
    <property type="evidence" value="ECO:0007669"/>
    <property type="project" value="TreeGrafter"/>
</dbReference>
<feature type="transmembrane region" description="Helical" evidence="9">
    <location>
        <begin position="356"/>
        <end position="375"/>
    </location>
</feature>
<dbReference type="CDD" id="cd17872">
    <property type="entry name" value="GPN3"/>
    <property type="match status" value="1"/>
</dbReference>
<proteinExistence type="inferred from homology"/>
<feature type="transmembrane region" description="Helical" evidence="9">
    <location>
        <begin position="246"/>
        <end position="270"/>
    </location>
</feature>
<evidence type="ECO:0000313" key="11">
    <source>
        <dbReference type="Proteomes" id="UP001175271"/>
    </source>
</evidence>
<sequence length="793" mass="91094">MNLVPTAFIENVASLLGEYYFGKLTMIDGHFGHSVARFQEQCIWFCIPGRKFEDRDFRPDVKNLRGELLTEYQLKNCLRIEITAGYGDHEMSKEMMDQINRLQRLIDFIGQLRVTEITALNRTSNEWAIVTKCVERNILERAFLRYASDAFVVDLLLQPQFKRITMEFRDINPYEYLSLNGYLISVPIHVKHAFILSSLLYINLTGTLGLHDDLVGVMATFGGLCYYPLMIVALNRQPYKQILAGIFTIFQGILTAMLVIAGFIGLLRVFLYTCQADLGEICQLSAFDDFLRILGAWMFATLFAALTYFHYLYYEYLGFEEQRNRPEVGNVTPQENPFATIPFSNGYFPVAKASKWMCLACFNIFFNSYLLKYILFPSRKWWLFKIPLVFGLFHFVIYKIRTMKRVEKYRIAIIANFVYFLVVYSMAMALYGFINFIIALTYHSSARGLIALGCFVSVVFFAFCAFFFYYYGMFLDFEKKYNSVQAENVPKDPSDEGEAGRSGEESHETDRNGESNHANSKMKYCQLVVGPAGSGKSTYCATIQNHCQNIGRTVHVVNLDPAAEVFNYRCAVDVRDLVSVQDVQEDEELILGPNGSLVFCMEYLVEHLDWLHEALDEGEDDYFIFDCPGQIELYSHLPVMRQLVDALKSWDFNVCATFLLDTHFILEAEKFLSGALTTLSTMVALEVQSVNVLTKFDMLNEQNKALVESFLEMDSQAIMDQEPANSWNARHRQLTETIAGVLEDYSLVKFVPLDIEDEESITDLLLIIDNTIQYGEDLEVRDRYPEEFDDGDA</sequence>
<dbReference type="GO" id="GO:0005525">
    <property type="term" value="F:GTP binding"/>
    <property type="evidence" value="ECO:0007669"/>
    <property type="project" value="UniProtKB-KW"/>
</dbReference>
<evidence type="ECO:0000256" key="8">
    <source>
        <dbReference type="SAM" id="MobiDB-lite"/>
    </source>
</evidence>
<dbReference type="SUPFAM" id="SSF52540">
    <property type="entry name" value="P-loop containing nucleoside triphosphate hydrolases"/>
    <property type="match status" value="1"/>
</dbReference>
<evidence type="ECO:0000256" key="1">
    <source>
        <dbReference type="ARBA" id="ARBA00002411"/>
    </source>
</evidence>
<dbReference type="PANTHER" id="PTHR21231">
    <property type="entry name" value="XPA-BINDING PROTEIN 1-RELATED"/>
    <property type="match status" value="1"/>
</dbReference>
<keyword evidence="5" id="KW-0378">Hydrolase</keyword>
<evidence type="ECO:0000256" key="4">
    <source>
        <dbReference type="ARBA" id="ARBA00022741"/>
    </source>
</evidence>
<accession>A0AA39M4S5</accession>
<evidence type="ECO:0000256" key="7">
    <source>
        <dbReference type="ARBA" id="ARBA00029702"/>
    </source>
</evidence>
<keyword evidence="9" id="KW-0812">Transmembrane</keyword>
<feature type="transmembrane region" description="Helical" evidence="9">
    <location>
        <begin position="290"/>
        <end position="314"/>
    </location>
</feature>
<dbReference type="EMBL" id="JAUCMV010000002">
    <property type="protein sequence ID" value="KAK0420768.1"/>
    <property type="molecule type" value="Genomic_DNA"/>
</dbReference>
<reference evidence="10" key="1">
    <citation type="submission" date="2023-06" db="EMBL/GenBank/DDBJ databases">
        <title>Genomic analysis of the entomopathogenic nematode Steinernema hermaphroditum.</title>
        <authorList>
            <person name="Schwarz E.M."/>
            <person name="Heppert J.K."/>
            <person name="Baniya A."/>
            <person name="Schwartz H.T."/>
            <person name="Tan C.-H."/>
            <person name="Antoshechkin I."/>
            <person name="Sternberg P.W."/>
            <person name="Goodrich-Blair H."/>
            <person name="Dillman A.R."/>
        </authorList>
    </citation>
    <scope>NUCLEOTIDE SEQUENCE</scope>
    <source>
        <strain evidence="10">PS9179</strain>
        <tissue evidence="10">Whole animal</tissue>
    </source>
</reference>
<dbReference type="InterPro" id="IPR027417">
    <property type="entry name" value="P-loop_NTPase"/>
</dbReference>
<keyword evidence="9" id="KW-1133">Transmembrane helix</keyword>
<dbReference type="Pfam" id="PF03029">
    <property type="entry name" value="ATP_bind_1"/>
    <property type="match status" value="1"/>
</dbReference>
<comment type="function">
    <text evidence="1">Small GTPase required for proper localization of RNA polymerase II (RNAPII). May act at an RNAP assembly step prior to nuclear import.</text>
</comment>
<feature type="compositionally biased region" description="Basic and acidic residues" evidence="8">
    <location>
        <begin position="489"/>
        <end position="514"/>
    </location>
</feature>
<evidence type="ECO:0000256" key="3">
    <source>
        <dbReference type="ARBA" id="ARBA00014587"/>
    </source>
</evidence>
<comment type="caution">
    <text evidence="10">The sequence shown here is derived from an EMBL/GenBank/DDBJ whole genome shotgun (WGS) entry which is preliminary data.</text>
</comment>
<dbReference type="Proteomes" id="UP001175271">
    <property type="component" value="Unassembled WGS sequence"/>
</dbReference>
<dbReference type="Gene3D" id="3.40.50.300">
    <property type="entry name" value="P-loop containing nucleotide triphosphate hydrolases"/>
    <property type="match status" value="1"/>
</dbReference>
<evidence type="ECO:0000256" key="2">
    <source>
        <dbReference type="ARBA" id="ARBA00005290"/>
    </source>
</evidence>
<gene>
    <name evidence="10" type="ORF">QR680_014875</name>
</gene>
<dbReference type="PANTHER" id="PTHR21231:SF7">
    <property type="entry name" value="GPN-LOOP GTPASE 3"/>
    <property type="match status" value="1"/>
</dbReference>
<organism evidence="10 11">
    <name type="scientific">Steinernema hermaphroditum</name>
    <dbReference type="NCBI Taxonomy" id="289476"/>
    <lineage>
        <taxon>Eukaryota</taxon>
        <taxon>Metazoa</taxon>
        <taxon>Ecdysozoa</taxon>
        <taxon>Nematoda</taxon>
        <taxon>Chromadorea</taxon>
        <taxon>Rhabditida</taxon>
        <taxon>Tylenchina</taxon>
        <taxon>Panagrolaimomorpha</taxon>
        <taxon>Strongyloidoidea</taxon>
        <taxon>Steinernematidae</taxon>
        <taxon>Steinernema</taxon>
    </lineage>
</organism>
<dbReference type="InterPro" id="IPR030228">
    <property type="entry name" value="Gpn3"/>
</dbReference>
<keyword evidence="4" id="KW-0547">Nucleotide-binding</keyword>
<keyword evidence="6" id="KW-0342">GTP-binding</keyword>
<dbReference type="AlphaFoldDB" id="A0AA39M4S5"/>
<feature type="transmembrane region" description="Helical" evidence="9">
    <location>
        <begin position="448"/>
        <end position="471"/>
    </location>
</feature>
<evidence type="ECO:0000313" key="10">
    <source>
        <dbReference type="EMBL" id="KAK0420768.1"/>
    </source>
</evidence>
<keyword evidence="11" id="KW-1185">Reference proteome</keyword>
<comment type="similarity">
    <text evidence="2">Belongs to the GPN-loop GTPase family.</text>
</comment>
<feature type="transmembrane region" description="Helical" evidence="9">
    <location>
        <begin position="381"/>
        <end position="400"/>
    </location>
</feature>
<evidence type="ECO:0000256" key="6">
    <source>
        <dbReference type="ARBA" id="ARBA00023134"/>
    </source>
</evidence>
<name>A0AA39M4S5_9BILA</name>
<dbReference type="InterPro" id="IPR004130">
    <property type="entry name" value="Gpn"/>
</dbReference>
<feature type="transmembrane region" description="Helical" evidence="9">
    <location>
        <begin position="214"/>
        <end position="234"/>
    </location>
</feature>
<feature type="region of interest" description="Disordered" evidence="8">
    <location>
        <begin position="488"/>
        <end position="517"/>
    </location>
</feature>
<feature type="transmembrane region" description="Helical" evidence="9">
    <location>
        <begin position="412"/>
        <end position="442"/>
    </location>
</feature>
<protein>
    <recommendedName>
        <fullName evidence="3">GPN-loop GTPase 3</fullName>
    </recommendedName>
    <alternativeName>
        <fullName evidence="7">ATP-binding domain 1 family member C</fullName>
    </alternativeName>
</protein>
<dbReference type="FunFam" id="3.40.50.300:FF:000616">
    <property type="entry name" value="GPN-loop GTPase 3"/>
    <property type="match status" value="1"/>
</dbReference>